<proteinExistence type="predicted"/>
<dbReference type="OrthoDB" id="952442at2"/>
<keyword evidence="1" id="KW-0732">Signal</keyword>
<evidence type="ECO:0000259" key="2">
    <source>
        <dbReference type="Pfam" id="PF13568"/>
    </source>
</evidence>
<dbReference type="Pfam" id="PF13568">
    <property type="entry name" value="OMP_b-brl_2"/>
    <property type="match status" value="1"/>
</dbReference>
<keyword evidence="4" id="KW-1185">Reference proteome</keyword>
<evidence type="ECO:0000313" key="3">
    <source>
        <dbReference type="EMBL" id="ALJ00404.1"/>
    </source>
</evidence>
<evidence type="ECO:0000313" key="4">
    <source>
        <dbReference type="Proteomes" id="UP000061382"/>
    </source>
</evidence>
<dbReference type="PATRIC" id="fig|512763.3.peg.3799"/>
<dbReference type="KEGG" id="rti:DC20_17275"/>
<dbReference type="Proteomes" id="UP000061382">
    <property type="component" value="Chromosome"/>
</dbReference>
<gene>
    <name evidence="3" type="ORF">DC20_17275</name>
</gene>
<dbReference type="EMBL" id="CP012643">
    <property type="protein sequence ID" value="ALJ00404.1"/>
    <property type="molecule type" value="Genomic_DNA"/>
</dbReference>
<dbReference type="InterPro" id="IPR025665">
    <property type="entry name" value="Beta-barrel_OMP_2"/>
</dbReference>
<reference evidence="3 4" key="1">
    <citation type="submission" date="2015-08" db="EMBL/GenBank/DDBJ databases">
        <title>Complete genome sequence of Rufibacter tibetensis strain 1351t, a radiation-resistant bacterium from tibet plateau.</title>
        <authorList>
            <person name="Dai J."/>
        </authorList>
    </citation>
    <scope>NUCLEOTIDE SEQUENCE [LARGE SCALE GENOMIC DNA]</scope>
    <source>
        <strain evidence="3 4">1351</strain>
    </source>
</reference>
<organism evidence="3 4">
    <name type="scientific">Rufibacter tibetensis</name>
    <dbReference type="NCBI Taxonomy" id="512763"/>
    <lineage>
        <taxon>Bacteria</taxon>
        <taxon>Pseudomonadati</taxon>
        <taxon>Bacteroidota</taxon>
        <taxon>Cytophagia</taxon>
        <taxon>Cytophagales</taxon>
        <taxon>Hymenobacteraceae</taxon>
        <taxon>Rufibacter</taxon>
    </lineage>
</organism>
<accession>A0A0P0CEX9</accession>
<dbReference type="AlphaFoldDB" id="A0A0P0CEX9"/>
<evidence type="ECO:0000256" key="1">
    <source>
        <dbReference type="SAM" id="SignalP"/>
    </source>
</evidence>
<feature type="signal peptide" evidence="1">
    <location>
        <begin position="1"/>
        <end position="24"/>
    </location>
</feature>
<protein>
    <recommendedName>
        <fullName evidence="2">Outer membrane protein beta-barrel domain-containing protein</fullName>
    </recommendedName>
</protein>
<feature type="domain" description="Outer membrane protein beta-barrel" evidence="2">
    <location>
        <begin position="250"/>
        <end position="407"/>
    </location>
</feature>
<name>A0A0P0CEX9_9BACT</name>
<dbReference type="RefSeq" id="WP_062544975.1">
    <property type="nucleotide sequence ID" value="NZ_CP012643.1"/>
</dbReference>
<sequence>MNPFYFKKAFTLVVCIFTFLEAKAQTDFRPGYLITTKGDTIKGLINFRSDIANAKNCVFKKDYDQEKETYTPDQIKAYRFIDGKYYISSNTFDYPIEHQTFIESASQGIISIYYYKEENKEHYFLQKDTLLIELDHHKKYAGSLSRIDYDLDKAAPEKFRGQLKYLMWDQPSLYKRIERTSCDVKDLVALAKAYQELSSPAQTYVQYVTEPAKKVKTKIGMFASGGLSHLDTPPYNMYISDYDYKKFLDFKKKSFAYEVGALIDLSFNFLGENKYFLQFAPALSFTKYKSYEELTIAPLRYSYRTDIQFTALKVPMMLKYSFYRSNASIFPYIKAGPGGAFYLTQKGVYDYRSVPLNGSASQETVYIEKFSHKYEVKPFRAYFIGGAGIDFKKGKSPFSLGVTYETGQGPIDTYRTEVLFQVGIQF</sequence>
<feature type="chain" id="PRO_5006042546" description="Outer membrane protein beta-barrel domain-containing protein" evidence="1">
    <location>
        <begin position="25"/>
        <end position="426"/>
    </location>
</feature>
<dbReference type="STRING" id="512763.DC20_17275"/>